<dbReference type="InterPro" id="IPR036837">
    <property type="entry name" value="Cation_efflux_CTD_sf"/>
</dbReference>
<evidence type="ECO:0000256" key="15">
    <source>
        <dbReference type="ARBA" id="ARBA00041416"/>
    </source>
</evidence>
<dbReference type="CDD" id="cd03249">
    <property type="entry name" value="ABC_MTABC3_MDL1_MDL2"/>
    <property type="match status" value="1"/>
</dbReference>
<evidence type="ECO:0000256" key="14">
    <source>
        <dbReference type="ARBA" id="ARBA00040439"/>
    </source>
</evidence>
<dbReference type="Gene3D" id="1.20.1560.10">
    <property type="entry name" value="ABC transporter type 1, transmembrane domain"/>
    <property type="match status" value="1"/>
</dbReference>
<dbReference type="InterPro" id="IPR027417">
    <property type="entry name" value="P-loop_NTPase"/>
</dbReference>
<keyword evidence="10 17" id="KW-1133">Transmembrane helix</keyword>
<dbReference type="SUPFAM" id="SSF52540">
    <property type="entry name" value="P-loop containing nucleoside triphosphate hydrolases"/>
    <property type="match status" value="1"/>
</dbReference>
<dbReference type="Pfam" id="PF16916">
    <property type="entry name" value="ZT_dimer"/>
    <property type="match status" value="1"/>
</dbReference>
<evidence type="ECO:0000256" key="5">
    <source>
        <dbReference type="ARBA" id="ARBA00022741"/>
    </source>
</evidence>
<dbReference type="Pfam" id="PF00664">
    <property type="entry name" value="ABC_membrane"/>
    <property type="match status" value="1"/>
</dbReference>
<dbReference type="NCBIfam" id="TIGR01297">
    <property type="entry name" value="CDF"/>
    <property type="match status" value="2"/>
</dbReference>
<keyword evidence="4 17" id="KW-0812">Transmembrane</keyword>
<dbReference type="Pfam" id="PF01545">
    <property type="entry name" value="Cation_efflux"/>
    <property type="match status" value="2"/>
</dbReference>
<evidence type="ECO:0000256" key="2">
    <source>
        <dbReference type="ARBA" id="ARBA00022448"/>
    </source>
</evidence>
<evidence type="ECO:0000256" key="1">
    <source>
        <dbReference type="ARBA" id="ARBA00004448"/>
    </source>
</evidence>
<feature type="transmembrane region" description="Helical" evidence="17">
    <location>
        <begin position="479"/>
        <end position="497"/>
    </location>
</feature>
<dbReference type="GO" id="GO:0005524">
    <property type="term" value="F:ATP binding"/>
    <property type="evidence" value="ECO:0007669"/>
    <property type="project" value="UniProtKB-KW"/>
</dbReference>
<dbReference type="SMART" id="SM00382">
    <property type="entry name" value="AAA"/>
    <property type="match status" value="1"/>
</dbReference>
<dbReference type="InterPro" id="IPR027470">
    <property type="entry name" value="Cation_efflux_CTD"/>
</dbReference>
<evidence type="ECO:0000256" key="8">
    <source>
        <dbReference type="ARBA" id="ARBA00022946"/>
    </source>
</evidence>
<dbReference type="InterPro" id="IPR036640">
    <property type="entry name" value="ABC1_TM_sf"/>
</dbReference>
<evidence type="ECO:0000313" key="21">
    <source>
        <dbReference type="Proteomes" id="UP000740926"/>
    </source>
</evidence>
<evidence type="ECO:0000256" key="17">
    <source>
        <dbReference type="SAM" id="Phobius"/>
    </source>
</evidence>
<gene>
    <name evidence="20" type="ORF">G6F50_000435</name>
</gene>
<dbReference type="Pfam" id="PF00005">
    <property type="entry name" value="ABC_tran"/>
    <property type="match status" value="1"/>
</dbReference>
<protein>
    <recommendedName>
        <fullName evidence="14">Mitochondrial potassium channel ATP-binding subunit</fullName>
    </recommendedName>
    <alternativeName>
        <fullName evidence="16">ATP-binding cassette sub-family B member 8, mitochondrial</fullName>
    </alternativeName>
    <alternativeName>
        <fullName evidence="15">Mitochondrial sulfonylurea-receptor</fullName>
    </alternativeName>
</protein>
<evidence type="ECO:0000256" key="11">
    <source>
        <dbReference type="ARBA" id="ARBA00023065"/>
    </source>
</evidence>
<dbReference type="GO" id="GO:0016887">
    <property type="term" value="F:ATP hydrolysis activity"/>
    <property type="evidence" value="ECO:0007669"/>
    <property type="project" value="InterPro"/>
</dbReference>
<evidence type="ECO:0000313" key="20">
    <source>
        <dbReference type="EMBL" id="KAG1576182.1"/>
    </source>
</evidence>
<evidence type="ECO:0000256" key="10">
    <source>
        <dbReference type="ARBA" id="ARBA00022989"/>
    </source>
</evidence>
<dbReference type="InterPro" id="IPR003439">
    <property type="entry name" value="ABC_transporter-like_ATP-bd"/>
</dbReference>
<dbReference type="FunFam" id="1.20.1560.10:FF:000215">
    <property type="entry name" value="ABC transporter B family member 4"/>
    <property type="match status" value="1"/>
</dbReference>
<dbReference type="GO" id="GO:0015421">
    <property type="term" value="F:ABC-type oligopeptide transporter activity"/>
    <property type="evidence" value="ECO:0007669"/>
    <property type="project" value="TreeGrafter"/>
</dbReference>
<dbReference type="InterPro" id="IPR027469">
    <property type="entry name" value="Cation_efflux_TMD_sf"/>
</dbReference>
<evidence type="ECO:0000256" key="9">
    <source>
        <dbReference type="ARBA" id="ARBA00022958"/>
    </source>
</evidence>
<dbReference type="EMBL" id="JAANIU010000024">
    <property type="protein sequence ID" value="KAG1576182.1"/>
    <property type="molecule type" value="Genomic_DNA"/>
</dbReference>
<dbReference type="FunFam" id="3.40.50.300:FF:000403">
    <property type="entry name" value="ATP-binding cassette sub-family B member 8, mitochondrial"/>
    <property type="match status" value="1"/>
</dbReference>
<dbReference type="Gene3D" id="3.40.50.300">
    <property type="entry name" value="P-loop containing nucleotide triphosphate hydrolases"/>
    <property type="match status" value="1"/>
</dbReference>
<dbReference type="InterPro" id="IPR002524">
    <property type="entry name" value="Cation_efflux"/>
</dbReference>
<dbReference type="InterPro" id="IPR058533">
    <property type="entry name" value="Cation_efflux_TM"/>
</dbReference>
<feature type="transmembrane region" description="Helical" evidence="17">
    <location>
        <begin position="80"/>
        <end position="101"/>
    </location>
</feature>
<dbReference type="GO" id="GO:0098771">
    <property type="term" value="P:inorganic ion homeostasis"/>
    <property type="evidence" value="ECO:0007669"/>
    <property type="project" value="UniProtKB-ARBA"/>
</dbReference>
<dbReference type="GO" id="GO:0006813">
    <property type="term" value="P:potassium ion transport"/>
    <property type="evidence" value="ECO:0007669"/>
    <property type="project" value="UniProtKB-KW"/>
</dbReference>
<sequence length="1053" mass="114476">MLTIQKVAQLSTRSTFVKASFYKNQRLFVTKALVTVPRYPIFKSPISLGNIRHHGTHGHHHHDTDILTSLKSSSKRGTRITIIGLASNVGLTVSKGVAGWMMNSASLLAESLHSFSDLLSDFVTLYTFKMSRRPPDSLYPYGYGKFETVGSVAVSSLLLAGAIGIGWHSLDLLIATLNTVTTSATLPDTTMAVVAASSTAVETSSHSFFSHSHAHGGVLDPNAAWFALASVIIKEWLFRATIKVGQAERSDVLMANAWHHRSDAYSSAVALVAIVGSYAGMPVLDPLGGIAVSAMLVKSSVGLIRTSMSELMDKGITNDEMESIVEAVSKVKASESGLVNFHSIRGRKQGRYNHIDLVLQLNPDMSMQKAYKLEQLVKDTVKNDCNTISQSEQRSFRALPVFQRAATSIKTNGIPLVSLAIGLRFAHKLPVAYCEASLPQPAIKVSITQAKVLHEISLPQKKSAQSILADIWQLVKPDLGLLCLIILTAVGAAVIQLQTPLVTGQLINILSQSVQAAADGLGALTIRDLNAPAIKLFGLLIAQGFLTFAHIALVSAFGENIAKRLRSKLFAAIIQQDLNFFDNHRSGELVSRLTADAAEFKSTFKQLVTQGLKSVTQTVGSAIQLFRISTSLTLTMLATMPVLYVLLNLYGTHLRRLSKHNKQLDGYSGGVAGEVLSNMRTVRAFASEEREMEHYSKACSKVASANQYMGLHIGLFQGLTNISIGCMVLTVLYYGGSLVVNNELTGGDLMSYMLSTQTAQQSLVSLGVLFGQSIKAAASATRVFEFIHLQPQVSLRGGLIPDCIHGDIQFKNIDFSYPTRPDQMVLNKFSLNIVPGTTVALCGPSGSGKSTIASLLERFYEPAGGDIYLDDQELKKLDPSWLREHIGFINQEPVLFATSILENIRYGRPDATLEEVKEAARQANAEMFIEGFPEGYDTVVGERGAALSGGQKQRIAIARAILKNPKVLILDEATSALDTQSESMVQEALDKLMQGRTVLVIAHRLSTIRKADMIVVMGKVPGNIIEKGTHDQLMRNRSVYFRLHNQLVNAEQE</sequence>
<dbReference type="PANTHER" id="PTHR43394:SF17">
    <property type="entry name" value="MITOCHONDRIAL POTASSIUM CHANNEL ATP-BINDING SUBUNIT"/>
    <property type="match status" value="1"/>
</dbReference>
<dbReference type="PROSITE" id="PS50893">
    <property type="entry name" value="ABC_TRANSPORTER_2"/>
    <property type="match status" value="1"/>
</dbReference>
<dbReference type="Gene3D" id="3.30.70.1350">
    <property type="entry name" value="Cation efflux protein, cytoplasmic domain"/>
    <property type="match status" value="1"/>
</dbReference>
<feature type="domain" description="ABC transmembrane type-1" evidence="19">
    <location>
        <begin position="484"/>
        <end position="775"/>
    </location>
</feature>
<dbReference type="GO" id="GO:0090374">
    <property type="term" value="P:oligopeptide export from mitochondrion"/>
    <property type="evidence" value="ECO:0007669"/>
    <property type="project" value="TreeGrafter"/>
</dbReference>
<comment type="caution">
    <text evidence="20">The sequence shown here is derived from an EMBL/GenBank/DDBJ whole genome shotgun (WGS) entry which is preliminary data.</text>
</comment>
<proteinExistence type="predicted"/>
<evidence type="ECO:0000256" key="12">
    <source>
        <dbReference type="ARBA" id="ARBA00023128"/>
    </source>
</evidence>
<feature type="transmembrane region" description="Helical" evidence="17">
    <location>
        <begin position="632"/>
        <end position="651"/>
    </location>
</feature>
<dbReference type="PANTHER" id="PTHR43394">
    <property type="entry name" value="ATP-DEPENDENT PERMEASE MDL1, MITOCHONDRIAL"/>
    <property type="match status" value="1"/>
</dbReference>
<dbReference type="InterPro" id="IPR003593">
    <property type="entry name" value="AAA+_ATPase"/>
</dbReference>
<organism evidence="20 21">
    <name type="scientific">Rhizopus delemar</name>
    <dbReference type="NCBI Taxonomy" id="936053"/>
    <lineage>
        <taxon>Eukaryota</taxon>
        <taxon>Fungi</taxon>
        <taxon>Fungi incertae sedis</taxon>
        <taxon>Mucoromycota</taxon>
        <taxon>Mucoromycotina</taxon>
        <taxon>Mucoromycetes</taxon>
        <taxon>Mucorales</taxon>
        <taxon>Mucorineae</taxon>
        <taxon>Rhizopodaceae</taxon>
        <taxon>Rhizopus</taxon>
    </lineage>
</organism>
<dbReference type="GO" id="GO:0008324">
    <property type="term" value="F:monoatomic cation transmembrane transporter activity"/>
    <property type="evidence" value="ECO:0007669"/>
    <property type="project" value="InterPro"/>
</dbReference>
<feature type="transmembrane region" description="Helical" evidence="17">
    <location>
        <begin position="536"/>
        <end position="558"/>
    </location>
</feature>
<keyword evidence="3" id="KW-0633">Potassium transport</keyword>
<dbReference type="Gene3D" id="1.20.1510.10">
    <property type="entry name" value="Cation efflux protein transmembrane domain"/>
    <property type="match status" value="1"/>
</dbReference>
<keyword evidence="7" id="KW-0067">ATP-binding</keyword>
<keyword evidence="12" id="KW-0496">Mitochondrion</keyword>
<dbReference type="SUPFAM" id="SSF160240">
    <property type="entry name" value="Cation efflux protein cytoplasmic domain-like"/>
    <property type="match status" value="1"/>
</dbReference>
<dbReference type="AlphaFoldDB" id="A0A9P6ZFF1"/>
<keyword evidence="21" id="KW-1185">Reference proteome</keyword>
<name>A0A9P6ZFF1_9FUNG</name>
<evidence type="ECO:0000256" key="16">
    <source>
        <dbReference type="ARBA" id="ARBA00042968"/>
    </source>
</evidence>
<keyword evidence="11" id="KW-0406">Ion transport</keyword>
<keyword evidence="9" id="KW-0630">Potassium</keyword>
<dbReference type="InterPro" id="IPR017871">
    <property type="entry name" value="ABC_transporter-like_CS"/>
</dbReference>
<evidence type="ECO:0000259" key="18">
    <source>
        <dbReference type="PROSITE" id="PS50893"/>
    </source>
</evidence>
<feature type="transmembrane region" description="Helical" evidence="17">
    <location>
        <begin position="149"/>
        <end position="170"/>
    </location>
</feature>
<dbReference type="GO" id="GO:0005743">
    <property type="term" value="C:mitochondrial inner membrane"/>
    <property type="evidence" value="ECO:0007669"/>
    <property type="project" value="UniProtKB-SubCell"/>
</dbReference>
<dbReference type="PROSITE" id="PS50929">
    <property type="entry name" value="ABC_TM1F"/>
    <property type="match status" value="1"/>
</dbReference>
<keyword evidence="2" id="KW-0813">Transport</keyword>
<evidence type="ECO:0000259" key="19">
    <source>
        <dbReference type="PROSITE" id="PS50929"/>
    </source>
</evidence>
<evidence type="ECO:0000256" key="3">
    <source>
        <dbReference type="ARBA" id="ARBA00022538"/>
    </source>
</evidence>
<feature type="domain" description="ABC transporter" evidence="18">
    <location>
        <begin position="808"/>
        <end position="1046"/>
    </location>
</feature>
<dbReference type="GO" id="GO:0030003">
    <property type="term" value="P:intracellular monoatomic cation homeostasis"/>
    <property type="evidence" value="ECO:0007669"/>
    <property type="project" value="UniProtKB-ARBA"/>
</dbReference>
<evidence type="ECO:0000256" key="13">
    <source>
        <dbReference type="ARBA" id="ARBA00023136"/>
    </source>
</evidence>
<dbReference type="SUPFAM" id="SSF161111">
    <property type="entry name" value="Cation efflux protein transmembrane domain-like"/>
    <property type="match status" value="1"/>
</dbReference>
<dbReference type="InterPro" id="IPR039421">
    <property type="entry name" value="Type_1_exporter"/>
</dbReference>
<dbReference type="InterPro" id="IPR011527">
    <property type="entry name" value="ABC1_TM_dom"/>
</dbReference>
<keyword evidence="13 17" id="KW-0472">Membrane</keyword>
<evidence type="ECO:0000256" key="6">
    <source>
        <dbReference type="ARBA" id="ARBA00022792"/>
    </source>
</evidence>
<accession>A0A9P6ZFF1</accession>
<keyword evidence="5" id="KW-0547">Nucleotide-binding</keyword>
<keyword evidence="6" id="KW-0999">Mitochondrion inner membrane</keyword>
<dbReference type="CDD" id="cd18574">
    <property type="entry name" value="ABC_6TM_ABCB8_like"/>
    <property type="match status" value="1"/>
</dbReference>
<comment type="subcellular location">
    <subcellularLocation>
        <location evidence="1">Mitochondrion inner membrane</location>
        <topology evidence="1">Multi-pass membrane protein</topology>
    </subcellularLocation>
</comment>
<dbReference type="PROSITE" id="PS00211">
    <property type="entry name" value="ABC_TRANSPORTER_1"/>
    <property type="match status" value="1"/>
</dbReference>
<reference evidence="20 21" key="1">
    <citation type="journal article" date="2020" name="Microb. Genom.">
        <title>Genetic diversity of clinical and environmental Mucorales isolates obtained from an investigation of mucormycosis cases among solid organ transplant recipients.</title>
        <authorList>
            <person name="Nguyen M.H."/>
            <person name="Kaul D."/>
            <person name="Muto C."/>
            <person name="Cheng S.J."/>
            <person name="Richter R.A."/>
            <person name="Bruno V.M."/>
            <person name="Liu G."/>
            <person name="Beyhan S."/>
            <person name="Sundermann A.J."/>
            <person name="Mounaud S."/>
            <person name="Pasculle A.W."/>
            <person name="Nierman W.C."/>
            <person name="Driscoll E."/>
            <person name="Cumbie R."/>
            <person name="Clancy C.J."/>
            <person name="Dupont C.L."/>
        </authorList>
    </citation>
    <scope>NUCLEOTIDE SEQUENCE [LARGE SCALE GENOMIC DNA]</scope>
    <source>
        <strain evidence="20 21">GL24</strain>
    </source>
</reference>
<keyword evidence="8" id="KW-0809">Transit peptide</keyword>
<evidence type="ECO:0000256" key="4">
    <source>
        <dbReference type="ARBA" id="ARBA00022692"/>
    </source>
</evidence>
<dbReference type="Proteomes" id="UP000740926">
    <property type="component" value="Unassembled WGS sequence"/>
</dbReference>
<dbReference type="SUPFAM" id="SSF90123">
    <property type="entry name" value="ABC transporter transmembrane region"/>
    <property type="match status" value="1"/>
</dbReference>
<evidence type="ECO:0000256" key="7">
    <source>
        <dbReference type="ARBA" id="ARBA00022840"/>
    </source>
</evidence>